<reference evidence="1 2" key="2">
    <citation type="journal article" date="2004" name="Nature">
        <title>Finishing the euchromatic sequence of the human genome.</title>
        <authorList>
            <consortium name="International Human Genome Sequencing Consortium"/>
        </authorList>
    </citation>
    <scope>NUCLEOTIDE SEQUENCE [LARGE SCALE GENOMIC DNA]</scope>
</reference>
<dbReference type="ExpressionAtlas" id="E9PPQ9">
    <property type="expression patterns" value="baseline and differential"/>
</dbReference>
<name>E9PPQ9_HUMAN</name>
<dbReference type="AlphaFoldDB" id="E9PPQ9"/>
<dbReference type="Ensembl" id="ENST00000532693.5">
    <property type="protein sequence ID" value="ENSP00000436938.2"/>
    <property type="gene ID" value="ENSG00000117620.16"/>
</dbReference>
<sequence length="61" mass="6787">MSSRSVLSPVVGTDAPDQHLELKKPQELKEMERLPLGLTVTLAGVQRRNLSSLQLPPPWLK</sequence>
<dbReference type="UCSC" id="uc057ipw.1">
    <property type="organism name" value="human"/>
</dbReference>
<reference evidence="1" key="4">
    <citation type="submission" date="2025-08" db="UniProtKB">
        <authorList>
            <consortium name="Ensembl"/>
        </authorList>
    </citation>
    <scope>IDENTIFICATION</scope>
</reference>
<keyword evidence="3 4" id="KW-1267">Proteomics identification</keyword>
<dbReference type="Proteomes" id="UP000005640">
    <property type="component" value="Chromosome 1"/>
</dbReference>
<dbReference type="OrthoDB" id="408493at2759"/>
<gene>
    <name evidence="1" type="primary">SLC35A3</name>
</gene>
<reference evidence="1 2" key="1">
    <citation type="journal article" date="2001" name="Nature">
        <title>Initial sequencing and analysis of the human genome.</title>
        <authorList>
            <consortium name="International Human Genome Sequencing Consortium"/>
            <person name="Lander E.S."/>
            <person name="Linton L.M."/>
            <person name="Birren B."/>
            <person name="Nusbaum C."/>
            <person name="Zody M.C."/>
            <person name="Baldwin J."/>
            <person name="Devon K."/>
            <person name="Dewar K."/>
            <person name="Doyle M."/>
            <person name="FitzHugh W."/>
            <person name="Funke R."/>
            <person name="Gage D."/>
            <person name="Harris K."/>
            <person name="Heaford A."/>
            <person name="Howland J."/>
            <person name="Kann L."/>
            <person name="Lehoczky J."/>
            <person name="LeVine R."/>
            <person name="McEwan P."/>
            <person name="McKernan K."/>
            <person name="Meldrim J."/>
            <person name="Mesirov J.P."/>
            <person name="Miranda C."/>
            <person name="Morris W."/>
            <person name="Naylor J."/>
            <person name="Raymond C."/>
            <person name="Rosetti M."/>
            <person name="Santos R."/>
            <person name="Sheridan A."/>
            <person name="Sougnez C."/>
            <person name="Stange-Thomann N."/>
            <person name="Stojanovic N."/>
            <person name="Subramanian A."/>
            <person name="Wyman D."/>
            <person name="Rogers J."/>
            <person name="Sulston J."/>
            <person name="Ainscough R."/>
            <person name="Beck S."/>
            <person name="Bentley D."/>
            <person name="Burton J."/>
            <person name="Clee C."/>
            <person name="Carter N."/>
            <person name="Coulson A."/>
            <person name="Deadman R."/>
            <person name="Deloukas P."/>
            <person name="Dunham A."/>
            <person name="Dunham I."/>
            <person name="Durbin R."/>
            <person name="French L."/>
            <person name="Grafham D."/>
            <person name="Gregory S."/>
            <person name="Hubbard T."/>
            <person name="Humphray S."/>
            <person name="Hunt A."/>
            <person name="Jones M."/>
            <person name="Lloyd C."/>
            <person name="McMurray A."/>
            <person name="Matthews L."/>
            <person name="Mercer S."/>
            <person name="Milne S."/>
            <person name="Mullikin J.C."/>
            <person name="Mungall A."/>
            <person name="Plumb R."/>
            <person name="Ross M."/>
            <person name="Shownkeen R."/>
            <person name="Sims S."/>
            <person name="Waterston R.H."/>
            <person name="Wilson R.K."/>
            <person name="Hillier L.W."/>
            <person name="McPherson J.D."/>
            <person name="Marra M.A."/>
            <person name="Mardis E.R."/>
            <person name="Fulton L.A."/>
            <person name="Chinwalla A.T."/>
            <person name="Pepin K.H."/>
            <person name="Gish W.R."/>
            <person name="Chissoe S.L."/>
            <person name="Wendl M.C."/>
            <person name="Delehaunty K.D."/>
            <person name="Miner T.L."/>
            <person name="Delehaunty A."/>
            <person name="Kramer J.B."/>
            <person name="Cook L.L."/>
            <person name="Fulton R.S."/>
            <person name="Johnson D.L."/>
            <person name="Minx P.J."/>
            <person name="Clifton S.W."/>
            <person name="Hawkins T."/>
            <person name="Branscomb E."/>
            <person name="Predki P."/>
            <person name="Richardson P."/>
            <person name="Wenning S."/>
            <person name="Slezak T."/>
            <person name="Doggett N."/>
            <person name="Cheng J.F."/>
            <person name="Olsen A."/>
            <person name="Lucas S."/>
            <person name="Elkin C."/>
            <person name="Uberbacher E."/>
            <person name="Frazier M."/>
            <person name="Gibbs R.A."/>
            <person name="Muzny D.M."/>
            <person name="Scherer S.E."/>
            <person name="Bouck J.B."/>
            <person name="Sodergren E.J."/>
            <person name="Worley K.C."/>
            <person name="Rives C.M."/>
            <person name="Gorrell J.H."/>
            <person name="Metzker M.L."/>
            <person name="Naylor S.L."/>
            <person name="Kucherlapati R.S."/>
            <person name="Nelson D.L."/>
            <person name="Weinstock G.M."/>
            <person name="Sakaki Y."/>
            <person name="Fujiyama A."/>
            <person name="Hattori M."/>
            <person name="Yada T."/>
            <person name="Toyoda A."/>
            <person name="Itoh T."/>
            <person name="Kawagoe C."/>
            <person name="Watanabe H."/>
            <person name="Totoki Y."/>
            <person name="Taylor T."/>
            <person name="Weissenbach J."/>
            <person name="Heilig R."/>
            <person name="Saurin W."/>
            <person name="Artiguenave F."/>
            <person name="Brottier P."/>
            <person name="Bruls T."/>
            <person name="Pelletier E."/>
            <person name="Robert C."/>
            <person name="Wincker P."/>
            <person name="Smith D.R."/>
            <person name="Doucette-Stamm L."/>
            <person name="Rubenfield M."/>
            <person name="Weinstock K."/>
            <person name="Lee H.M."/>
            <person name="Dubois J."/>
            <person name="Rosenthal A."/>
            <person name="Platzer M."/>
            <person name="Nyakatura G."/>
            <person name="Taudien S."/>
            <person name="Rump A."/>
            <person name="Yang H."/>
            <person name="Yu J."/>
            <person name="Wang J."/>
            <person name="Huang G."/>
            <person name="Gu J."/>
            <person name="Hood L."/>
            <person name="Rowen L."/>
            <person name="Madan A."/>
            <person name="Qin S."/>
            <person name="Davis R.W."/>
            <person name="Federspiel N.A."/>
            <person name="Abola A.P."/>
            <person name="Proctor M.J."/>
            <person name="Myers R.M."/>
            <person name="Schmutz J."/>
            <person name="Dickson M."/>
            <person name="Grimwood J."/>
            <person name="Cox D.R."/>
            <person name="Olson M.V."/>
            <person name="Kaul R."/>
            <person name="Raymond C."/>
            <person name="Shimizu N."/>
            <person name="Kawasaki K."/>
            <person name="Minoshima S."/>
            <person name="Evans G.A."/>
            <person name="Athanasiou M."/>
            <person name="Schultz R."/>
            <person name="Roe B.A."/>
            <person name="Chen F."/>
            <person name="Pan H."/>
            <person name="Ramser J."/>
            <person name="Lehrach H."/>
            <person name="Reinhardt R."/>
            <person name="McCombie W.R."/>
            <person name="de la Bastide M."/>
            <person name="Dedhia N."/>
            <person name="Blocker H."/>
            <person name="Hornischer K."/>
            <person name="Nordsiek G."/>
            <person name="Agarwala R."/>
            <person name="Aravind L."/>
            <person name="Bailey J.A."/>
            <person name="Bateman A."/>
            <person name="Batzoglou S."/>
            <person name="Birney E."/>
            <person name="Bork P."/>
            <person name="Brown D.G."/>
            <person name="Burge C.B."/>
            <person name="Cerutti L."/>
            <person name="Chen H.C."/>
            <person name="Church D."/>
            <person name="Clamp M."/>
            <person name="Copley R.R."/>
            <person name="Doerks T."/>
            <person name="Eddy S.R."/>
            <person name="Eichler E.E."/>
            <person name="Furey T.S."/>
            <person name="Galagan J."/>
            <person name="Gilbert J.G."/>
            <person name="Harmon C."/>
            <person name="Hayashizaki Y."/>
            <person name="Haussler D."/>
            <person name="Hermjakob H."/>
            <person name="Hokamp K."/>
            <person name="Jang W."/>
            <person name="Johnson L.S."/>
            <person name="Jones T.A."/>
            <person name="Kasif S."/>
            <person name="Kaspryzk A."/>
            <person name="Kennedy S."/>
            <person name="Kent W.J."/>
            <person name="Kitts P."/>
            <person name="Koonin E.V."/>
            <person name="Korf I."/>
            <person name="Kulp D."/>
            <person name="Lancet D."/>
            <person name="Lowe T.M."/>
            <person name="McLysaght A."/>
            <person name="Mikkelsen T."/>
            <person name="Moran J.V."/>
            <person name="Mulder N."/>
            <person name="Pollara V.J."/>
            <person name="Ponting C.P."/>
            <person name="Schuler G."/>
            <person name="Schultz J."/>
            <person name="Slater G."/>
            <person name="Smit A.F."/>
            <person name="Stupka E."/>
            <person name="Szustakowski J."/>
            <person name="Thierry-Mieg D."/>
            <person name="Thierry-Mieg J."/>
            <person name="Wagner L."/>
            <person name="Wallis J."/>
            <person name="Wheeler R."/>
            <person name="Williams A."/>
            <person name="Wolf Y.I."/>
            <person name="Wolfe K.H."/>
            <person name="Yang S.P."/>
            <person name="Yeh R.F."/>
            <person name="Collins F."/>
            <person name="Guyer M.S."/>
            <person name="Peterson J."/>
            <person name="Felsenfeld A."/>
            <person name="Wetterstrand K.A."/>
            <person name="Patrinos A."/>
            <person name="Morgan M.J."/>
            <person name="de Jong P."/>
            <person name="Catanese J.J."/>
            <person name="Osoegawa K."/>
            <person name="Shizuya H."/>
            <person name="Choi S."/>
            <person name="Chen Y.J."/>
        </authorList>
    </citation>
    <scope>NUCLEOTIDE SEQUENCE [LARGE SCALE GENOMIC DNA]</scope>
</reference>
<dbReference type="ProteomicsDB" id="22794"/>
<keyword evidence="2" id="KW-1185">Reference proteome</keyword>
<protein>
    <submittedName>
        <fullName evidence="1">Solute carrier family 35 member A3</fullName>
    </submittedName>
</protein>
<dbReference type="ChiTaRS" id="SLC35A3">
    <property type="organism name" value="human"/>
</dbReference>
<organism evidence="1 2">
    <name type="scientific">Homo sapiens</name>
    <name type="common">Human</name>
    <dbReference type="NCBI Taxonomy" id="9606"/>
    <lineage>
        <taxon>Eukaryota</taxon>
        <taxon>Metazoa</taxon>
        <taxon>Chordata</taxon>
        <taxon>Craniata</taxon>
        <taxon>Vertebrata</taxon>
        <taxon>Euteleostomi</taxon>
        <taxon>Mammalia</taxon>
        <taxon>Eutheria</taxon>
        <taxon>Euarchontoglires</taxon>
        <taxon>Primates</taxon>
        <taxon>Haplorrhini</taxon>
        <taxon>Catarrhini</taxon>
        <taxon>Hominidae</taxon>
        <taxon>Homo</taxon>
    </lineage>
</organism>
<reference evidence="1 2" key="3">
    <citation type="journal article" date="2006" name="Nature">
        <title>The DNA sequence and biological annotation of human chromosome 1.</title>
        <authorList>
            <person name="Gregory S.G."/>
            <person name="Barlow K.F."/>
            <person name="McLay K.E."/>
            <person name="Kaul R."/>
            <person name="Swarbreck D."/>
            <person name="Dunham A."/>
            <person name="Scott C.E."/>
            <person name="Howe K.L."/>
            <person name="Woodfine K."/>
            <person name="Spencer C.C."/>
            <person name="Jones M.C."/>
            <person name="Gillson C."/>
            <person name="Searle S."/>
            <person name="Zhou Y."/>
            <person name="Kokocinski F."/>
            <person name="McDonald L."/>
            <person name="Evans R."/>
            <person name="Phillips K."/>
            <person name="Atkinson A."/>
            <person name="Cooper R."/>
            <person name="Jones C."/>
            <person name="Hall R.E."/>
            <person name="Andrews T.D."/>
            <person name="Lloyd C."/>
            <person name="Ainscough R."/>
            <person name="Almeida J.P."/>
            <person name="Ambrose K.D."/>
            <person name="Anderson F."/>
            <person name="Andrew R.W."/>
            <person name="Ashwell R.I."/>
            <person name="Aubin K."/>
            <person name="Babbage A.K."/>
            <person name="Bagguley C.L."/>
            <person name="Bailey J."/>
            <person name="Beasley H."/>
            <person name="Bethel G."/>
            <person name="Bird C.P."/>
            <person name="Bray-Allen S."/>
            <person name="Brown J.Y."/>
            <person name="Brown A.J."/>
            <person name="Buckley D."/>
            <person name="Burton J."/>
            <person name="Bye J."/>
            <person name="Carder C."/>
            <person name="Chapman J.C."/>
            <person name="Clark S.Y."/>
            <person name="Clarke G."/>
            <person name="Clee C."/>
            <person name="Cobley V."/>
            <person name="Collier R.E."/>
            <person name="Corby N."/>
            <person name="Coville G.J."/>
            <person name="Davies J."/>
            <person name="Deadman R."/>
            <person name="Dunn M."/>
            <person name="Earthrowl M."/>
            <person name="Ellington A.G."/>
            <person name="Errington H."/>
            <person name="Frankish A."/>
            <person name="Frankland J."/>
            <person name="French L."/>
            <person name="Garner P."/>
            <person name="Garnett J."/>
            <person name="Gay L."/>
            <person name="Ghori M.R."/>
            <person name="Gibson R."/>
            <person name="Gilby L.M."/>
            <person name="Gillett W."/>
            <person name="Glithero R.J."/>
            <person name="Grafham D.V."/>
            <person name="Griffiths C."/>
            <person name="Griffiths-Jones S."/>
            <person name="Grocock R."/>
            <person name="Hammond S."/>
            <person name="Harrison E.S."/>
            <person name="Hart E."/>
            <person name="Haugen E."/>
            <person name="Heath P.D."/>
            <person name="Holmes S."/>
            <person name="Holt K."/>
            <person name="Howden P.J."/>
            <person name="Hunt A.R."/>
            <person name="Hunt S.E."/>
            <person name="Hunter G."/>
            <person name="Isherwood J."/>
            <person name="James R."/>
            <person name="Johnson C."/>
            <person name="Johnson D."/>
            <person name="Joy A."/>
            <person name="Kay M."/>
            <person name="Kershaw J.K."/>
            <person name="Kibukawa M."/>
            <person name="Kimberley A.M."/>
            <person name="King A."/>
            <person name="Knights A.J."/>
            <person name="Lad H."/>
            <person name="Laird G."/>
            <person name="Lawlor S."/>
            <person name="Leongamornlert D.A."/>
            <person name="Lloyd D.M."/>
            <person name="Loveland J."/>
            <person name="Lovell J."/>
            <person name="Lush M.J."/>
            <person name="Lyne R."/>
            <person name="Martin S."/>
            <person name="Mashreghi-Mohammadi M."/>
            <person name="Matthews L."/>
            <person name="Matthews N.S."/>
            <person name="McLaren S."/>
            <person name="Milne S."/>
            <person name="Mistry S."/>
            <person name="Moore M.J."/>
            <person name="Nickerson T."/>
            <person name="O'Dell C.N."/>
            <person name="Oliver K."/>
            <person name="Palmeiri A."/>
            <person name="Palmer S.A."/>
            <person name="Parker A."/>
            <person name="Patel D."/>
            <person name="Pearce A.V."/>
            <person name="Peck A.I."/>
            <person name="Pelan S."/>
            <person name="Phelps K."/>
            <person name="Phillimore B.J."/>
            <person name="Plumb R."/>
            <person name="Rajan J."/>
            <person name="Raymond C."/>
            <person name="Rouse G."/>
            <person name="Saenphimmachak C."/>
            <person name="Sehra H.K."/>
            <person name="Sheridan E."/>
            <person name="Shownkeen R."/>
            <person name="Sims S."/>
            <person name="Skuce C.D."/>
            <person name="Smith M."/>
            <person name="Steward C."/>
            <person name="Subramanian S."/>
            <person name="Sycamore N."/>
            <person name="Tracey A."/>
            <person name="Tromans A."/>
            <person name="Van Helmond Z."/>
            <person name="Wall M."/>
            <person name="Wallis J.M."/>
            <person name="White S."/>
            <person name="Whitehead S.L."/>
            <person name="Wilkinson J.E."/>
            <person name="Willey D.L."/>
            <person name="Williams H."/>
            <person name="Wilming L."/>
            <person name="Wray P.W."/>
            <person name="Wu Z."/>
            <person name="Coulson A."/>
            <person name="Vaudin M."/>
            <person name="Sulston J.E."/>
            <person name="Durbin R."/>
            <person name="Hubbard T."/>
            <person name="Wooster R."/>
            <person name="Dunham I."/>
            <person name="Carter N.P."/>
            <person name="McVean G."/>
            <person name="Ross M.T."/>
            <person name="Harrow J."/>
            <person name="Olson M.V."/>
            <person name="Beck S."/>
            <person name="Rogers J."/>
            <person name="Bentley D.R."/>
            <person name="Banerjee R."/>
            <person name="Bryant S.P."/>
            <person name="Burford D.C."/>
            <person name="Burrill W.D."/>
            <person name="Clegg S.M."/>
            <person name="Dhami P."/>
            <person name="Dovey O."/>
            <person name="Faulkner L.M."/>
            <person name="Gribble S.M."/>
            <person name="Langford C.F."/>
            <person name="Pandian R.D."/>
            <person name="Porter K.M."/>
            <person name="Prigmore E."/>
        </authorList>
    </citation>
    <scope>NUCLEOTIDE SEQUENCE [LARGE SCALE GENOMIC DNA]</scope>
</reference>
<proteinExistence type="evidence at protein level"/>
<dbReference type="Ensembl" id="ENST00000532693.5">
    <property type="protein sequence ID" value="ENSP00000436938.2"/>
    <property type="gene ID" value="ENSG00000117620.15"/>
</dbReference>
<dbReference type="VEuPathDB" id="HostDB:ENSG00000117620"/>
<dbReference type="OpenTargets" id="ENSG00000117620"/>
<dbReference type="HOGENOM" id="CLU_2533262_0_0_1"/>
<dbReference type="EMBL" id="AC093019">
    <property type="status" value="NOT_ANNOTATED_CDS"/>
    <property type="molecule type" value="Genomic_DNA"/>
</dbReference>
<dbReference type="HGNC" id="HGNC:11023">
    <property type="gene designation" value="SLC35A3"/>
</dbReference>
<evidence type="ECO:0007829" key="4">
    <source>
        <dbReference type="ProteomicsDB" id="E9PPQ9"/>
    </source>
</evidence>
<evidence type="ECO:0000313" key="1">
    <source>
        <dbReference type="Ensembl" id="ENSP00000436938.2"/>
    </source>
</evidence>
<dbReference type="Bgee" id="ENSG00000117620">
    <property type="expression patterns" value="Expressed in mucosa of sigmoid colon and 201 other cell types or tissues"/>
</dbReference>
<reference evidence="1" key="5">
    <citation type="submission" date="2025-09" db="UniProtKB">
        <authorList>
            <consortium name="Ensembl"/>
        </authorList>
    </citation>
    <scope>IDENTIFICATION</scope>
</reference>
<dbReference type="EMBL" id="AC118553">
    <property type="status" value="NOT_ANNOTATED_CDS"/>
    <property type="molecule type" value="Genomic_DNA"/>
</dbReference>
<evidence type="ECO:0000313" key="2">
    <source>
        <dbReference type="Proteomes" id="UP000005640"/>
    </source>
</evidence>
<evidence type="ECO:0007829" key="3">
    <source>
        <dbReference type="PeptideAtlas" id="E9PPQ9"/>
    </source>
</evidence>
<dbReference type="GeneTree" id="ENSGT00950000182827"/>
<accession>E9PPQ9</accession>
<dbReference type="MassIVE" id="E9PPQ9"/>